<feature type="transmembrane region" description="Helical" evidence="1">
    <location>
        <begin position="328"/>
        <end position="348"/>
    </location>
</feature>
<dbReference type="GO" id="GO:0016020">
    <property type="term" value="C:membrane"/>
    <property type="evidence" value="ECO:0007669"/>
    <property type="project" value="TreeGrafter"/>
</dbReference>
<protein>
    <submittedName>
        <fullName evidence="4">Acyltransferase</fullName>
    </submittedName>
</protein>
<evidence type="ECO:0000256" key="1">
    <source>
        <dbReference type="SAM" id="Phobius"/>
    </source>
</evidence>
<dbReference type="Proteomes" id="UP000563898">
    <property type="component" value="Unassembled WGS sequence"/>
</dbReference>
<keyword evidence="4" id="KW-0808">Transferase</keyword>
<keyword evidence="1" id="KW-0812">Transmembrane</keyword>
<dbReference type="InterPro" id="IPR050879">
    <property type="entry name" value="Acyltransferase_3"/>
</dbReference>
<sequence>MATTQAVRTRPGSATPAAQSYRTDLDGLRGIAIALVACFHIWFGRVSGGVDVFLTLSGFFFIGSLLRHTIASQSGEIGLAATINPWPRLRRLLRRLLPALLTVLGAVLILTVLLLPPTRWANIGRELTASALYYQNWYLALNSQDYLAASSANSPLQHIWSMSVQGQFFLATLLVALGFAGLVKLAARVIAPIAAPHSIRVCVGVALLGASAISFYWADMRMGVNQQWNYFDTLSRLWEPLAGGLLAVWLPRWRIPSAVRTLAGAIALGLIITCGWWIDGVDSYPGPWALVPVGSTLILIWAGAATLEQRSGARHARPVHPLPMISRLLASSVPVWLGTIAYALYLWHWPLLIFFLNWRGKEHASFLDGACLLAVSIGLAWLTKRYIEDPLRTGTAPGGRGRATRRLPSYTAVLTSILLVLSMSGAVAIGMWQRHVSTLTVDTADLDPRDYPGARALLDGAPVPALDPQPTPLAVIEDFPETSTDGYMSSFEDPSIHVGVYGDPNAQRTIALAGGSHAEMWISALHLLGKRHHFRVTTYLKMGCPLSTEELPSMQNGVPYPQCHDWVQRVIPRILADRPDAVFTTSTRPDTAAAGDVLPDTYVPVFERFTDAGIPVLGMRDTPWPHDARGAIDTPTCLADGGNGESCGTDRASALDARDPAEALAATDPLFHALDLSDGVCTPERCPAIVGNIIVYKDWHHLSATYVRSLTDGLGVQLRRALPWAGGVGG</sequence>
<dbReference type="AlphaFoldDB" id="A0A846WR69"/>
<dbReference type="InterPro" id="IPR043968">
    <property type="entry name" value="SGNH"/>
</dbReference>
<keyword evidence="1" id="KW-1133">Transmembrane helix</keyword>
<dbReference type="Pfam" id="PF01757">
    <property type="entry name" value="Acyl_transf_3"/>
    <property type="match status" value="1"/>
</dbReference>
<reference evidence="4 5" key="1">
    <citation type="submission" date="2020-04" db="EMBL/GenBank/DDBJ databases">
        <title>MicrobeNet Type strains.</title>
        <authorList>
            <person name="Nicholson A.C."/>
        </authorList>
    </citation>
    <scope>NUCLEOTIDE SEQUENCE [LARGE SCALE GENOMIC DNA]</scope>
    <source>
        <strain evidence="4 5">ATCC BAA-14</strain>
    </source>
</reference>
<feature type="transmembrane region" description="Helical" evidence="1">
    <location>
        <begin position="290"/>
        <end position="307"/>
    </location>
</feature>
<dbReference type="GO" id="GO:0009103">
    <property type="term" value="P:lipopolysaccharide biosynthetic process"/>
    <property type="evidence" value="ECO:0007669"/>
    <property type="project" value="TreeGrafter"/>
</dbReference>
<evidence type="ECO:0000259" key="3">
    <source>
        <dbReference type="Pfam" id="PF19040"/>
    </source>
</evidence>
<organism evidence="4 5">
    <name type="scientific">Gordonia polyisoprenivorans</name>
    <dbReference type="NCBI Taxonomy" id="84595"/>
    <lineage>
        <taxon>Bacteria</taxon>
        <taxon>Bacillati</taxon>
        <taxon>Actinomycetota</taxon>
        <taxon>Actinomycetes</taxon>
        <taxon>Mycobacteriales</taxon>
        <taxon>Gordoniaceae</taxon>
        <taxon>Gordonia</taxon>
    </lineage>
</organism>
<feature type="transmembrane region" description="Helical" evidence="1">
    <location>
        <begin position="199"/>
        <end position="217"/>
    </location>
</feature>
<proteinExistence type="predicted"/>
<evidence type="ECO:0000259" key="2">
    <source>
        <dbReference type="Pfam" id="PF01757"/>
    </source>
</evidence>
<gene>
    <name evidence="4" type="ORF">HGA05_18040</name>
</gene>
<dbReference type="InterPro" id="IPR002656">
    <property type="entry name" value="Acyl_transf_3_dom"/>
</dbReference>
<feature type="transmembrane region" description="Helical" evidence="1">
    <location>
        <begin position="237"/>
        <end position="255"/>
    </location>
</feature>
<accession>A0A846WR69</accession>
<feature type="transmembrane region" description="Helical" evidence="1">
    <location>
        <begin position="96"/>
        <end position="115"/>
    </location>
</feature>
<feature type="transmembrane region" description="Helical" evidence="1">
    <location>
        <begin position="168"/>
        <end position="187"/>
    </location>
</feature>
<keyword evidence="1" id="KW-0472">Membrane</keyword>
<feature type="transmembrane region" description="Helical" evidence="1">
    <location>
        <begin position="49"/>
        <end position="66"/>
    </location>
</feature>
<dbReference type="PANTHER" id="PTHR23028">
    <property type="entry name" value="ACETYLTRANSFERASE"/>
    <property type="match status" value="1"/>
</dbReference>
<feature type="transmembrane region" description="Helical" evidence="1">
    <location>
        <begin position="27"/>
        <end position="43"/>
    </location>
</feature>
<evidence type="ECO:0000313" key="5">
    <source>
        <dbReference type="Proteomes" id="UP000563898"/>
    </source>
</evidence>
<dbReference type="PANTHER" id="PTHR23028:SF53">
    <property type="entry name" value="ACYL_TRANSF_3 DOMAIN-CONTAINING PROTEIN"/>
    <property type="match status" value="1"/>
</dbReference>
<comment type="caution">
    <text evidence="4">The sequence shown here is derived from an EMBL/GenBank/DDBJ whole genome shotgun (WGS) entry which is preliminary data.</text>
</comment>
<feature type="transmembrane region" description="Helical" evidence="1">
    <location>
        <begin position="410"/>
        <end position="432"/>
    </location>
</feature>
<feature type="transmembrane region" description="Helical" evidence="1">
    <location>
        <begin position="262"/>
        <end position="278"/>
    </location>
</feature>
<feature type="transmembrane region" description="Helical" evidence="1">
    <location>
        <begin position="363"/>
        <end position="382"/>
    </location>
</feature>
<dbReference type="GO" id="GO:0016747">
    <property type="term" value="F:acyltransferase activity, transferring groups other than amino-acyl groups"/>
    <property type="evidence" value="ECO:0007669"/>
    <property type="project" value="InterPro"/>
</dbReference>
<dbReference type="RefSeq" id="WP_168436284.1">
    <property type="nucleotide sequence ID" value="NZ_CP085887.1"/>
</dbReference>
<feature type="domain" description="Acyltransferase 3" evidence="2">
    <location>
        <begin position="24"/>
        <end position="383"/>
    </location>
</feature>
<name>A0A846WR69_9ACTN</name>
<dbReference type="EMBL" id="JAAXPC010000010">
    <property type="protein sequence ID" value="NKY03476.1"/>
    <property type="molecule type" value="Genomic_DNA"/>
</dbReference>
<dbReference type="Pfam" id="PF19040">
    <property type="entry name" value="SGNH"/>
    <property type="match status" value="1"/>
</dbReference>
<keyword evidence="4" id="KW-0012">Acyltransferase</keyword>
<evidence type="ECO:0000313" key="4">
    <source>
        <dbReference type="EMBL" id="NKY03476.1"/>
    </source>
</evidence>
<feature type="domain" description="SGNH" evidence="3">
    <location>
        <begin position="497"/>
        <end position="711"/>
    </location>
</feature>